<dbReference type="EMBL" id="JAPFFL010000006">
    <property type="protein sequence ID" value="KAJ6719992.1"/>
    <property type="molecule type" value="Genomic_DNA"/>
</dbReference>
<gene>
    <name evidence="1" type="ORF">OIU85_023241</name>
</gene>
<dbReference type="Proteomes" id="UP001151529">
    <property type="component" value="Chromosome 10"/>
</dbReference>
<dbReference type="AlphaFoldDB" id="A0A9Q0TY79"/>
<reference evidence="1" key="2">
    <citation type="journal article" date="2023" name="Int. J. Mol. Sci.">
        <title>De Novo Assembly and Annotation of 11 Diverse Shrub Willow (Salix) Genomes Reveals Novel Gene Organization in Sex-Linked Regions.</title>
        <authorList>
            <person name="Hyden B."/>
            <person name="Feng K."/>
            <person name="Yates T.B."/>
            <person name="Jawdy S."/>
            <person name="Cereghino C."/>
            <person name="Smart L.B."/>
            <person name="Muchero W."/>
        </authorList>
    </citation>
    <scope>NUCLEOTIDE SEQUENCE [LARGE SCALE GENOMIC DNA]</scope>
    <source>
        <tissue evidence="1">Shoot tip</tissue>
    </source>
</reference>
<reference evidence="1" key="1">
    <citation type="submission" date="2022-11" db="EMBL/GenBank/DDBJ databases">
        <authorList>
            <person name="Hyden B.L."/>
            <person name="Feng K."/>
            <person name="Yates T."/>
            <person name="Jawdy S."/>
            <person name="Smart L.B."/>
            <person name="Muchero W."/>
        </authorList>
    </citation>
    <scope>NUCLEOTIDE SEQUENCE</scope>
    <source>
        <tissue evidence="1">Shoot tip</tissue>
    </source>
</reference>
<accession>A0A9Q0TY79</accession>
<evidence type="ECO:0000313" key="2">
    <source>
        <dbReference type="Proteomes" id="UP001151529"/>
    </source>
</evidence>
<dbReference type="OrthoDB" id="1747163at2759"/>
<sequence length="122" mass="13662">MSPGRDEFNKATSSRGMQACSLSAAWVSKNFPGLGDGEEDSERLILHSWRVVMILHHLHLFPHASSENLHPLLQKLASPHRVPSAFSLDRPGPDALDSRSSCLEDLLEWFAQRCCSFCSRFV</sequence>
<protein>
    <submittedName>
        <fullName evidence="1">Uncharacterized protein</fullName>
    </submittedName>
</protein>
<proteinExistence type="predicted"/>
<comment type="caution">
    <text evidence="1">The sequence shown here is derived from an EMBL/GenBank/DDBJ whole genome shotgun (WGS) entry which is preliminary data.</text>
</comment>
<keyword evidence="2" id="KW-1185">Reference proteome</keyword>
<evidence type="ECO:0000313" key="1">
    <source>
        <dbReference type="EMBL" id="KAJ6719992.1"/>
    </source>
</evidence>
<name>A0A9Q0TY79_SALVM</name>
<organism evidence="1 2">
    <name type="scientific">Salix viminalis</name>
    <name type="common">Common osier</name>
    <name type="synonym">Basket willow</name>
    <dbReference type="NCBI Taxonomy" id="40686"/>
    <lineage>
        <taxon>Eukaryota</taxon>
        <taxon>Viridiplantae</taxon>
        <taxon>Streptophyta</taxon>
        <taxon>Embryophyta</taxon>
        <taxon>Tracheophyta</taxon>
        <taxon>Spermatophyta</taxon>
        <taxon>Magnoliopsida</taxon>
        <taxon>eudicotyledons</taxon>
        <taxon>Gunneridae</taxon>
        <taxon>Pentapetalae</taxon>
        <taxon>rosids</taxon>
        <taxon>fabids</taxon>
        <taxon>Malpighiales</taxon>
        <taxon>Salicaceae</taxon>
        <taxon>Saliceae</taxon>
        <taxon>Salix</taxon>
    </lineage>
</organism>